<dbReference type="PANTHER" id="PTHR33702">
    <property type="entry name" value="BNAA09G40010D PROTEIN"/>
    <property type="match status" value="1"/>
</dbReference>
<organism evidence="1 2">
    <name type="scientific">Protea cynaroides</name>
    <dbReference type="NCBI Taxonomy" id="273540"/>
    <lineage>
        <taxon>Eukaryota</taxon>
        <taxon>Viridiplantae</taxon>
        <taxon>Streptophyta</taxon>
        <taxon>Embryophyta</taxon>
        <taxon>Tracheophyta</taxon>
        <taxon>Spermatophyta</taxon>
        <taxon>Magnoliopsida</taxon>
        <taxon>Proteales</taxon>
        <taxon>Proteaceae</taxon>
        <taxon>Protea</taxon>
    </lineage>
</organism>
<dbReference type="Proteomes" id="UP001141806">
    <property type="component" value="Unassembled WGS sequence"/>
</dbReference>
<evidence type="ECO:0000313" key="1">
    <source>
        <dbReference type="EMBL" id="KAJ4961773.1"/>
    </source>
</evidence>
<proteinExistence type="predicted"/>
<keyword evidence="2" id="KW-1185">Reference proteome</keyword>
<protein>
    <submittedName>
        <fullName evidence="1">Uncharacterized protein</fullName>
    </submittedName>
</protein>
<dbReference type="OrthoDB" id="764584at2759"/>
<dbReference type="EMBL" id="JAMYWD010000009">
    <property type="protein sequence ID" value="KAJ4961773.1"/>
    <property type="molecule type" value="Genomic_DNA"/>
</dbReference>
<gene>
    <name evidence="1" type="ORF">NE237_021683</name>
</gene>
<reference evidence="1" key="1">
    <citation type="journal article" date="2023" name="Plant J.">
        <title>The genome of the king protea, Protea cynaroides.</title>
        <authorList>
            <person name="Chang J."/>
            <person name="Duong T.A."/>
            <person name="Schoeman C."/>
            <person name="Ma X."/>
            <person name="Roodt D."/>
            <person name="Barker N."/>
            <person name="Li Z."/>
            <person name="Van de Peer Y."/>
            <person name="Mizrachi E."/>
        </authorList>
    </citation>
    <scope>NUCLEOTIDE SEQUENCE</scope>
    <source>
        <tissue evidence="1">Young leaves</tissue>
    </source>
</reference>
<comment type="caution">
    <text evidence="1">The sequence shown here is derived from an EMBL/GenBank/DDBJ whole genome shotgun (WGS) entry which is preliminary data.</text>
</comment>
<sequence>MKMERFSIPIYGSLKKYWKRRTYRRLGDVGYSSVRKNRKVLRLGGNSSRRSWKIRAIPKLQLKINFPMKIWKKFRDGYINMMLGFAGKAGGHSESSVFGGKRIPRGRPIPQLSEFDKRLVLQIYNSLVASRELVSY</sequence>
<name>A0A9Q0K537_9MAGN</name>
<evidence type="ECO:0000313" key="2">
    <source>
        <dbReference type="Proteomes" id="UP001141806"/>
    </source>
</evidence>
<dbReference type="PANTHER" id="PTHR33702:SF16">
    <property type="match status" value="1"/>
</dbReference>
<dbReference type="AlphaFoldDB" id="A0A9Q0K537"/>
<accession>A0A9Q0K537</accession>